<dbReference type="Proteomes" id="UP000313359">
    <property type="component" value="Unassembled WGS sequence"/>
</dbReference>
<protein>
    <submittedName>
        <fullName evidence="2">Uncharacterized protein</fullName>
    </submittedName>
</protein>
<dbReference type="EMBL" id="ML122337">
    <property type="protein sequence ID" value="RPD52864.1"/>
    <property type="molecule type" value="Genomic_DNA"/>
</dbReference>
<sequence length="128" mass="14048">MFKMDSSTGIVVHLAADKNLMMATLAMNLSLEGSYFCPCRGVHPRTMCSSVLKSCRLLGLLPVPYTIQWSVVPASVRTRRLPHHVFCAQGTPPATLSPPLSPLSDNHAPCECFPCAVGQIDRIHRTMR</sequence>
<organism evidence="2 3">
    <name type="scientific">Lentinus tigrinus ALCF2SS1-6</name>
    <dbReference type="NCBI Taxonomy" id="1328759"/>
    <lineage>
        <taxon>Eukaryota</taxon>
        <taxon>Fungi</taxon>
        <taxon>Dikarya</taxon>
        <taxon>Basidiomycota</taxon>
        <taxon>Agaricomycotina</taxon>
        <taxon>Agaricomycetes</taxon>
        <taxon>Polyporales</taxon>
        <taxon>Polyporaceae</taxon>
        <taxon>Lentinus</taxon>
    </lineage>
</organism>
<evidence type="ECO:0000313" key="2">
    <source>
        <dbReference type="EMBL" id="RPD52864.1"/>
    </source>
</evidence>
<accession>A0A5C2RNH6</accession>
<reference evidence="2" key="1">
    <citation type="journal article" date="2018" name="Genome Biol. Evol.">
        <title>Genomics and development of Lentinus tigrinus, a white-rot wood-decaying mushroom with dimorphic fruiting bodies.</title>
        <authorList>
            <person name="Wu B."/>
            <person name="Xu Z."/>
            <person name="Knudson A."/>
            <person name="Carlson A."/>
            <person name="Chen N."/>
            <person name="Kovaka S."/>
            <person name="LaButti K."/>
            <person name="Lipzen A."/>
            <person name="Pennachio C."/>
            <person name="Riley R."/>
            <person name="Schakwitz W."/>
            <person name="Umezawa K."/>
            <person name="Ohm R.A."/>
            <person name="Grigoriev I.V."/>
            <person name="Nagy L.G."/>
            <person name="Gibbons J."/>
            <person name="Hibbett D."/>
        </authorList>
    </citation>
    <scope>NUCLEOTIDE SEQUENCE [LARGE SCALE GENOMIC DNA]</scope>
    <source>
        <strain evidence="2">ALCF2SS1-6</strain>
    </source>
</reference>
<proteinExistence type="predicted"/>
<gene>
    <name evidence="2" type="ORF">L227DRAFT_427968</name>
    <name evidence="1" type="ORF">L227DRAFT_62477</name>
</gene>
<dbReference type="AlphaFoldDB" id="A0A5C2RNH6"/>
<evidence type="ECO:0000313" key="1">
    <source>
        <dbReference type="EMBL" id="RPD52287.1"/>
    </source>
</evidence>
<keyword evidence="3" id="KW-1185">Reference proteome</keyword>
<evidence type="ECO:0000313" key="3">
    <source>
        <dbReference type="Proteomes" id="UP000313359"/>
    </source>
</evidence>
<dbReference type="EMBL" id="ML122377">
    <property type="protein sequence ID" value="RPD52287.1"/>
    <property type="molecule type" value="Genomic_DNA"/>
</dbReference>
<name>A0A5C2RNH6_9APHY</name>